<dbReference type="Proteomes" id="UP000799640">
    <property type="component" value="Unassembled WGS sequence"/>
</dbReference>
<protein>
    <submittedName>
        <fullName evidence="2">Uncharacterized protein</fullName>
    </submittedName>
</protein>
<dbReference type="EMBL" id="ML996691">
    <property type="protein sequence ID" value="KAF2402220.1"/>
    <property type="molecule type" value="Genomic_DNA"/>
</dbReference>
<evidence type="ECO:0000256" key="1">
    <source>
        <dbReference type="SAM" id="MobiDB-lite"/>
    </source>
</evidence>
<name>A0A6G1I1R6_9PEZI</name>
<feature type="compositionally biased region" description="Basic and acidic residues" evidence="1">
    <location>
        <begin position="73"/>
        <end position="83"/>
    </location>
</feature>
<feature type="compositionally biased region" description="Low complexity" evidence="1">
    <location>
        <begin position="42"/>
        <end position="57"/>
    </location>
</feature>
<reference evidence="2" key="1">
    <citation type="journal article" date="2020" name="Stud. Mycol.">
        <title>101 Dothideomycetes genomes: a test case for predicting lifestyles and emergence of pathogens.</title>
        <authorList>
            <person name="Haridas S."/>
            <person name="Albert R."/>
            <person name="Binder M."/>
            <person name="Bloem J."/>
            <person name="Labutti K."/>
            <person name="Salamov A."/>
            <person name="Andreopoulos B."/>
            <person name="Baker S."/>
            <person name="Barry K."/>
            <person name="Bills G."/>
            <person name="Bluhm B."/>
            <person name="Cannon C."/>
            <person name="Castanera R."/>
            <person name="Culley D."/>
            <person name="Daum C."/>
            <person name="Ezra D."/>
            <person name="Gonzalez J."/>
            <person name="Henrissat B."/>
            <person name="Kuo A."/>
            <person name="Liang C."/>
            <person name="Lipzen A."/>
            <person name="Lutzoni F."/>
            <person name="Magnuson J."/>
            <person name="Mondo S."/>
            <person name="Nolan M."/>
            <person name="Ohm R."/>
            <person name="Pangilinan J."/>
            <person name="Park H.-J."/>
            <person name="Ramirez L."/>
            <person name="Alfaro M."/>
            <person name="Sun H."/>
            <person name="Tritt A."/>
            <person name="Yoshinaga Y."/>
            <person name="Zwiers L.-H."/>
            <person name="Turgeon B."/>
            <person name="Goodwin S."/>
            <person name="Spatafora J."/>
            <person name="Crous P."/>
            <person name="Grigoriev I."/>
        </authorList>
    </citation>
    <scope>NUCLEOTIDE SEQUENCE</scope>
    <source>
        <strain evidence="2">CBS 262.69</strain>
    </source>
</reference>
<organism evidence="2 3">
    <name type="scientific">Trichodelitschia bisporula</name>
    <dbReference type="NCBI Taxonomy" id="703511"/>
    <lineage>
        <taxon>Eukaryota</taxon>
        <taxon>Fungi</taxon>
        <taxon>Dikarya</taxon>
        <taxon>Ascomycota</taxon>
        <taxon>Pezizomycotina</taxon>
        <taxon>Dothideomycetes</taxon>
        <taxon>Dothideomycetes incertae sedis</taxon>
        <taxon>Phaeotrichales</taxon>
        <taxon>Phaeotrichaceae</taxon>
        <taxon>Trichodelitschia</taxon>
    </lineage>
</organism>
<proteinExistence type="predicted"/>
<dbReference type="AlphaFoldDB" id="A0A6G1I1R6"/>
<sequence length="178" mass="19580">MQPITARDSHAVGFTVSREKSSTWSSPSSQATRTPPSPSPHAPSASAPTPSSSFSPSHLLRHEQTVPSRPPRLTKEKKLKDPAALRFRKERPHRGTDEGPGSYTEIQGVRGGAVLSSLCFLFFPAGPGAIVLAACDIYFPYILSAWHDRVWTSSRPKCTSARRHLTDPGHHRLERHAR</sequence>
<feature type="region of interest" description="Disordered" evidence="1">
    <location>
        <begin position="1"/>
        <end position="103"/>
    </location>
</feature>
<evidence type="ECO:0000313" key="2">
    <source>
        <dbReference type="EMBL" id="KAF2402220.1"/>
    </source>
</evidence>
<evidence type="ECO:0000313" key="3">
    <source>
        <dbReference type="Proteomes" id="UP000799640"/>
    </source>
</evidence>
<gene>
    <name evidence="2" type="ORF">EJ06DRAFT_330101</name>
</gene>
<accession>A0A6G1I1R6</accession>
<feature type="region of interest" description="Disordered" evidence="1">
    <location>
        <begin position="158"/>
        <end position="178"/>
    </location>
</feature>
<keyword evidence="3" id="KW-1185">Reference proteome</keyword>